<dbReference type="InterPro" id="IPR046341">
    <property type="entry name" value="SET_dom_sf"/>
</dbReference>
<organism evidence="2 3">
    <name type="scientific">Cyclospora cayetanensis</name>
    <dbReference type="NCBI Taxonomy" id="88456"/>
    <lineage>
        <taxon>Eukaryota</taxon>
        <taxon>Sar</taxon>
        <taxon>Alveolata</taxon>
        <taxon>Apicomplexa</taxon>
        <taxon>Conoidasida</taxon>
        <taxon>Coccidia</taxon>
        <taxon>Eucoccidiorida</taxon>
        <taxon>Eimeriorina</taxon>
        <taxon>Eimeriidae</taxon>
        <taxon>Cyclospora</taxon>
    </lineage>
</organism>
<evidence type="ECO:0000313" key="2">
    <source>
        <dbReference type="EMBL" id="OEH79233.1"/>
    </source>
</evidence>
<dbReference type="AlphaFoldDB" id="A0A1D3D708"/>
<dbReference type="Gene3D" id="3.90.1410.10">
    <property type="entry name" value="set domain protein methyltransferase, domain 1"/>
    <property type="match status" value="1"/>
</dbReference>
<gene>
    <name evidence="2" type="ORF">cyc_07286</name>
</gene>
<evidence type="ECO:0000256" key="1">
    <source>
        <dbReference type="SAM" id="MobiDB-lite"/>
    </source>
</evidence>
<reference evidence="2 3" key="1">
    <citation type="journal article" date="2016" name="BMC Genomics">
        <title>Comparative genomics reveals Cyclospora cayetanensis possesses coccidia-like metabolism and invasion components but unique surface antigens.</title>
        <authorList>
            <person name="Liu S."/>
            <person name="Wang L."/>
            <person name="Zheng H."/>
            <person name="Xu Z."/>
            <person name="Roellig D.M."/>
            <person name="Li N."/>
            <person name="Frace M.A."/>
            <person name="Tang K."/>
            <person name="Arrowood M.J."/>
            <person name="Moss D.M."/>
            <person name="Zhang L."/>
            <person name="Feng Y."/>
            <person name="Xiao L."/>
        </authorList>
    </citation>
    <scope>NUCLEOTIDE SEQUENCE [LARGE SCALE GENOMIC DNA]</scope>
    <source>
        <strain evidence="2 3">CHN_HEN01</strain>
    </source>
</reference>
<keyword evidence="3" id="KW-1185">Reference proteome</keyword>
<protein>
    <submittedName>
        <fullName evidence="2">Transmembrane protein</fullName>
    </submittedName>
</protein>
<sequence length="585" mass="63205">MAKGGFTAPLLSRGNSTRCSKGGSSDELLQELPQAQQHPSSSKPAGSATVMRRRSGALTLCKQSSEAAAAEDTAAFAAAAAAATAGISRRTRSSLATPANAYKTSIEGEGVSSQERPSEGIQRKLLPGVPLQKQLAADGAWLLPSSKSLSGLIIGVVQEGAHVEAPPEDLVEVWRQRSPQCGEQATRGAGIVAEDTPRGAPLLRLPRALLLSTADAPAFIRDNCLLESSRPRQKQQKQLTPCSSEELLAVLLDDIKMAVSLVHARSVWDGEGHVAVSALDELQAYHWNSDWAIQHETSAEGLVWRAPRDIRRGENLFVNYGQYSNAHLLFHFGVELSGNPWGPAFFWRTDIGEIPYAALPNAVTSVSILRSAVSSSSALPLWLQGSAWAPKEGPCHPPLEGPSCAAPKLDFEEPRADRVFSAQAMSPDGQIGIICDQRVFTLRAFGRGAFVLSLFGAVGGVDATVYKCVRVLRFGEVTDALEREVLTSRLFHDACKQHHVQLSQADHVLKGGIAATENQLLLLQRTGPPAALEEASEELHRLKAMQRAARGNKLFTDKCIRYFSKIVSALHQKKRGARRRNTHRT</sequence>
<dbReference type="EMBL" id="JROU02000457">
    <property type="protein sequence ID" value="OEH79233.1"/>
    <property type="molecule type" value="Genomic_DNA"/>
</dbReference>
<keyword evidence="2" id="KW-0472">Membrane</keyword>
<accession>A0A1D3D708</accession>
<dbReference type="SUPFAM" id="SSF82199">
    <property type="entry name" value="SET domain"/>
    <property type="match status" value="1"/>
</dbReference>
<dbReference type="Proteomes" id="UP000095192">
    <property type="component" value="Unassembled WGS sequence"/>
</dbReference>
<feature type="compositionally biased region" description="Polar residues" evidence="1">
    <location>
        <begin position="13"/>
        <end position="23"/>
    </location>
</feature>
<feature type="compositionally biased region" description="Polar residues" evidence="1">
    <location>
        <begin position="33"/>
        <end position="44"/>
    </location>
</feature>
<proteinExistence type="predicted"/>
<evidence type="ECO:0000313" key="3">
    <source>
        <dbReference type="Proteomes" id="UP000095192"/>
    </source>
</evidence>
<name>A0A1D3D708_9EIME</name>
<dbReference type="VEuPathDB" id="ToxoDB:LOC34623281"/>
<comment type="caution">
    <text evidence="2">The sequence shown here is derived from an EMBL/GenBank/DDBJ whole genome shotgun (WGS) entry which is preliminary data.</text>
</comment>
<dbReference type="InParanoid" id="A0A1D3D708"/>
<dbReference type="VEuPathDB" id="ToxoDB:cyc_07286"/>
<keyword evidence="2" id="KW-0812">Transmembrane</keyword>
<feature type="region of interest" description="Disordered" evidence="1">
    <location>
        <begin position="1"/>
        <end position="51"/>
    </location>
</feature>